<dbReference type="InterPro" id="IPR011705">
    <property type="entry name" value="BACK"/>
</dbReference>
<evidence type="ECO:0000313" key="4">
    <source>
        <dbReference type="Proteomes" id="UP000189705"/>
    </source>
</evidence>
<dbReference type="InterPro" id="IPR006652">
    <property type="entry name" value="Kelch_1"/>
</dbReference>
<dbReference type="SMART" id="SM00612">
    <property type="entry name" value="Kelch"/>
    <property type="match status" value="3"/>
</dbReference>
<feature type="domain" description="BTB" evidence="3">
    <location>
        <begin position="1"/>
        <end position="52"/>
    </location>
</feature>
<dbReference type="SMART" id="SM00225">
    <property type="entry name" value="BTB"/>
    <property type="match status" value="1"/>
</dbReference>
<dbReference type="RefSeq" id="XP_025067244.1">
    <property type="nucleotide sequence ID" value="XM_025211459.1"/>
</dbReference>
<dbReference type="AlphaFoldDB" id="A0A3Q0H5B1"/>
<dbReference type="RefSeq" id="XP_025067243.1">
    <property type="nucleotide sequence ID" value="XM_025211458.1"/>
</dbReference>
<dbReference type="Pfam" id="PF01344">
    <property type="entry name" value="Kelch_1"/>
    <property type="match status" value="2"/>
</dbReference>
<sequence length="541" mass="61085">MLLASVSLYFRSMFTSNFRESRDGEIVLQSMAPSTLESVLNYLYTGEISLSSETAEDLFVAASWLQIHPLEETVSRFLQENISTENCFRLCALADIHNHQALLFVATHYIMQEFERLSEEEDFLHLDANILSRIISSDNLTVASELVVCQAVQRWVKFQPAQRLPQQDKLMGHVRFHLMSDAELAEVAHCADVEIPKRQLKGEDGQWVNGGPRQGMYEECIVCMTTGTWDDDCVPRSVCSTNIICFDPKTETFDSLPPLKYVSSSHCTAVEHKLYVSGGYTSGPLNGLSCSDTLYEYSVFTGKWTQLPSMSKCRSGHTFLACNQKLYAVGGHPSMSLDVSGECFDLVQNSWSLIADMPFHLVRVASAVLKAKLYLIGEQGYGYSGRVSSQGFLIYDTNLNRWTERVVGTELWSMTAITMDNGIYLVGMQTKDFWSREAFCDENKCVFLTEDCNVCLNRIPKFPIDVANPGGVQWQGRIYVLGGEGEDDIFNPCNSIYHWAPGESNWTLCPRTLPFDNEERYAFGNVTLKRPKKILPLKRRI</sequence>
<evidence type="ECO:0000256" key="1">
    <source>
        <dbReference type="ARBA" id="ARBA00022441"/>
    </source>
</evidence>
<evidence type="ECO:0000313" key="6">
    <source>
        <dbReference type="RefSeq" id="XP_025067244.1"/>
    </source>
</evidence>
<keyword evidence="4" id="KW-1185">Reference proteome</keyword>
<evidence type="ECO:0000259" key="3">
    <source>
        <dbReference type="PROSITE" id="PS50097"/>
    </source>
</evidence>
<dbReference type="SUPFAM" id="SSF117281">
    <property type="entry name" value="Kelch motif"/>
    <property type="match status" value="1"/>
</dbReference>
<reference evidence="5 6" key="1">
    <citation type="submission" date="2025-04" db="UniProtKB">
        <authorList>
            <consortium name="RefSeq"/>
        </authorList>
    </citation>
    <scope>IDENTIFICATION</scope>
</reference>
<dbReference type="InterPro" id="IPR011333">
    <property type="entry name" value="SKP1/BTB/POZ_sf"/>
</dbReference>
<evidence type="ECO:0000313" key="5">
    <source>
        <dbReference type="RefSeq" id="XP_025067243.1"/>
    </source>
</evidence>
<keyword evidence="1" id="KW-0880">Kelch repeat</keyword>
<evidence type="ECO:0000256" key="2">
    <source>
        <dbReference type="ARBA" id="ARBA00022737"/>
    </source>
</evidence>
<dbReference type="SMART" id="SM00875">
    <property type="entry name" value="BACK"/>
    <property type="match status" value="1"/>
</dbReference>
<gene>
    <name evidence="5 6" type="primary">LOC102381416</name>
</gene>
<dbReference type="PROSITE" id="PS50097">
    <property type="entry name" value="BTB"/>
    <property type="match status" value="1"/>
</dbReference>
<protein>
    <submittedName>
        <fullName evidence="5 6">Kelch-like protein 5 isoform X2</fullName>
    </submittedName>
</protein>
<accession>A0A3Q0H5B1</accession>
<dbReference type="Gene3D" id="1.25.40.420">
    <property type="match status" value="1"/>
</dbReference>
<dbReference type="GeneID" id="102381416"/>
<dbReference type="InterPro" id="IPR015915">
    <property type="entry name" value="Kelch-typ_b-propeller"/>
</dbReference>
<name>A0A3Q0H5B1_ALLSI</name>
<dbReference type="Pfam" id="PF00651">
    <property type="entry name" value="BTB"/>
    <property type="match status" value="1"/>
</dbReference>
<dbReference type="PANTHER" id="PTHR45632:SF3">
    <property type="entry name" value="KELCH-LIKE PROTEIN 32"/>
    <property type="match status" value="1"/>
</dbReference>
<keyword evidence="2" id="KW-0677">Repeat</keyword>
<dbReference type="Pfam" id="PF07707">
    <property type="entry name" value="BACK"/>
    <property type="match status" value="1"/>
</dbReference>
<proteinExistence type="predicted"/>
<dbReference type="SUPFAM" id="SSF54695">
    <property type="entry name" value="POZ domain"/>
    <property type="match status" value="1"/>
</dbReference>
<dbReference type="PANTHER" id="PTHR45632">
    <property type="entry name" value="LD33804P"/>
    <property type="match status" value="1"/>
</dbReference>
<dbReference type="Proteomes" id="UP000189705">
    <property type="component" value="Unplaced"/>
</dbReference>
<dbReference type="PIRSF" id="PIRSF037037">
    <property type="entry name" value="Kelch-like_protein_gigaxonin"/>
    <property type="match status" value="1"/>
</dbReference>
<dbReference type="InterPro" id="IPR017096">
    <property type="entry name" value="BTB-kelch_protein"/>
</dbReference>
<dbReference type="Gene3D" id="3.30.710.10">
    <property type="entry name" value="Potassium Channel Kv1.1, Chain A"/>
    <property type="match status" value="1"/>
</dbReference>
<dbReference type="Gene3D" id="2.120.10.80">
    <property type="entry name" value="Kelch-type beta propeller"/>
    <property type="match status" value="2"/>
</dbReference>
<organism evidence="4 6">
    <name type="scientific">Alligator sinensis</name>
    <name type="common">Chinese alligator</name>
    <dbReference type="NCBI Taxonomy" id="38654"/>
    <lineage>
        <taxon>Eukaryota</taxon>
        <taxon>Metazoa</taxon>
        <taxon>Chordata</taxon>
        <taxon>Craniata</taxon>
        <taxon>Vertebrata</taxon>
        <taxon>Euteleostomi</taxon>
        <taxon>Archelosauria</taxon>
        <taxon>Archosauria</taxon>
        <taxon>Crocodylia</taxon>
        <taxon>Alligatoridae</taxon>
        <taxon>Alligatorinae</taxon>
        <taxon>Alligator</taxon>
    </lineage>
</organism>
<dbReference type="InterPro" id="IPR000210">
    <property type="entry name" value="BTB/POZ_dom"/>
</dbReference>